<dbReference type="SUPFAM" id="SSF110857">
    <property type="entry name" value="Gamma-glutamyl cyclotransferase-like"/>
    <property type="match status" value="1"/>
</dbReference>
<dbReference type="OrthoDB" id="9798388at2"/>
<feature type="domain" description="Gamma-glutamylcyclotransferase AIG2-like" evidence="1">
    <location>
        <begin position="9"/>
        <end position="113"/>
    </location>
</feature>
<sequence>MTSAAPHALFTYGTLQMREVQLARFGRLLDGRRDALPGYRTTELRITDPEVIAVSGTDRHLLVVPSDDPADSVEGAVLELTDEELAAADDYEVDDYARVEVTLVSGARAWAYLESARSAV</sequence>
<reference evidence="2 3" key="1">
    <citation type="submission" date="2018-08" db="EMBL/GenBank/DDBJ databases">
        <title>Isolation, diversity and antifungal activity of Actinobacteria from wheat.</title>
        <authorList>
            <person name="Han C."/>
        </authorList>
    </citation>
    <scope>NUCLEOTIDE SEQUENCE [LARGE SCALE GENOMIC DNA]</scope>
    <source>
        <strain evidence="2 3">NEAU-YY421</strain>
    </source>
</reference>
<evidence type="ECO:0000259" key="1">
    <source>
        <dbReference type="Pfam" id="PF06094"/>
    </source>
</evidence>
<protein>
    <submittedName>
        <fullName evidence="2">Gamma-glutamylcyclotransferase</fullName>
    </submittedName>
</protein>
<dbReference type="InterPro" id="IPR009288">
    <property type="entry name" value="AIG2-like_dom"/>
</dbReference>
<dbReference type="Proteomes" id="UP000263094">
    <property type="component" value="Unassembled WGS sequence"/>
</dbReference>
<dbReference type="RefSeq" id="WP_128553848.1">
    <property type="nucleotide sequence ID" value="NZ_QUAK01000003.1"/>
</dbReference>
<evidence type="ECO:0000313" key="3">
    <source>
        <dbReference type="Proteomes" id="UP000263094"/>
    </source>
</evidence>
<keyword evidence="2" id="KW-0808">Transferase</keyword>
<comment type="caution">
    <text evidence="2">The sequence shown here is derived from an EMBL/GenBank/DDBJ whole genome shotgun (WGS) entry which is preliminary data.</text>
</comment>
<evidence type="ECO:0000313" key="2">
    <source>
        <dbReference type="EMBL" id="RFU88709.1"/>
    </source>
</evidence>
<dbReference type="CDD" id="cd06661">
    <property type="entry name" value="GGCT_like"/>
    <property type="match status" value="1"/>
</dbReference>
<dbReference type="AlphaFoldDB" id="A0A372MCR8"/>
<dbReference type="EMBL" id="QUAK01000003">
    <property type="protein sequence ID" value="RFU88709.1"/>
    <property type="molecule type" value="Genomic_DNA"/>
</dbReference>
<proteinExistence type="predicted"/>
<dbReference type="GO" id="GO:0016740">
    <property type="term" value="F:transferase activity"/>
    <property type="evidence" value="ECO:0007669"/>
    <property type="project" value="UniProtKB-KW"/>
</dbReference>
<dbReference type="Pfam" id="PF06094">
    <property type="entry name" value="GGACT"/>
    <property type="match status" value="1"/>
</dbReference>
<keyword evidence="3" id="KW-1185">Reference proteome</keyword>
<name>A0A372MCR8_9ACTN</name>
<dbReference type="InterPro" id="IPR013024">
    <property type="entry name" value="GGCT-like"/>
</dbReference>
<gene>
    <name evidence="2" type="ORF">DY218_00190</name>
</gene>
<dbReference type="InterPro" id="IPR036568">
    <property type="entry name" value="GGCT-like_sf"/>
</dbReference>
<organism evidence="2 3">
    <name type="scientific">Streptomyces triticagri</name>
    <dbReference type="NCBI Taxonomy" id="2293568"/>
    <lineage>
        <taxon>Bacteria</taxon>
        <taxon>Bacillati</taxon>
        <taxon>Actinomycetota</taxon>
        <taxon>Actinomycetes</taxon>
        <taxon>Kitasatosporales</taxon>
        <taxon>Streptomycetaceae</taxon>
        <taxon>Streptomyces</taxon>
    </lineage>
</organism>
<dbReference type="Gene3D" id="3.10.490.10">
    <property type="entry name" value="Gamma-glutamyl cyclotransferase-like"/>
    <property type="match status" value="1"/>
</dbReference>
<accession>A0A372MCR8</accession>